<evidence type="ECO:0000313" key="2">
    <source>
        <dbReference type="EMBL" id="KAF5829969.1"/>
    </source>
</evidence>
<reference evidence="2" key="1">
    <citation type="submission" date="2017-08" db="EMBL/GenBank/DDBJ databases">
        <authorList>
            <person name="Polle J.E."/>
            <person name="Barry K."/>
            <person name="Cushman J."/>
            <person name="Schmutz J."/>
            <person name="Tran D."/>
            <person name="Hathwaick L.T."/>
            <person name="Yim W.C."/>
            <person name="Jenkins J."/>
            <person name="Mckie-Krisberg Z.M."/>
            <person name="Prochnik S."/>
            <person name="Lindquist E."/>
            <person name="Dockter R.B."/>
            <person name="Adam C."/>
            <person name="Molina H."/>
            <person name="Bunkerborg J."/>
            <person name="Jin E."/>
            <person name="Buchheim M."/>
            <person name="Magnuson J."/>
        </authorList>
    </citation>
    <scope>NUCLEOTIDE SEQUENCE</scope>
    <source>
        <strain evidence="2">CCAP 19/18</strain>
    </source>
</reference>
<name>A0ABQ7G5S7_DUNSA</name>
<gene>
    <name evidence="2" type="ORF">DUNSADRAFT_15270</name>
</gene>
<comment type="caution">
    <text evidence="2">The sequence shown here is derived from an EMBL/GenBank/DDBJ whole genome shotgun (WGS) entry which is preliminary data.</text>
</comment>
<feature type="compositionally biased region" description="Low complexity" evidence="1">
    <location>
        <begin position="161"/>
        <end position="201"/>
    </location>
</feature>
<organism evidence="2 3">
    <name type="scientific">Dunaliella salina</name>
    <name type="common">Green alga</name>
    <name type="synonym">Protococcus salinus</name>
    <dbReference type="NCBI Taxonomy" id="3046"/>
    <lineage>
        <taxon>Eukaryota</taxon>
        <taxon>Viridiplantae</taxon>
        <taxon>Chlorophyta</taxon>
        <taxon>core chlorophytes</taxon>
        <taxon>Chlorophyceae</taxon>
        <taxon>CS clade</taxon>
        <taxon>Chlamydomonadales</taxon>
        <taxon>Dunaliellaceae</taxon>
        <taxon>Dunaliella</taxon>
    </lineage>
</organism>
<evidence type="ECO:0000313" key="3">
    <source>
        <dbReference type="Proteomes" id="UP000815325"/>
    </source>
</evidence>
<evidence type="ECO:0000256" key="1">
    <source>
        <dbReference type="SAM" id="MobiDB-lite"/>
    </source>
</evidence>
<dbReference type="PANTHER" id="PTHR35467:SF2">
    <property type="entry name" value="PROTEIN NEOXANTHIN-DEFICIENT 1"/>
    <property type="match status" value="1"/>
</dbReference>
<dbReference type="InterPro" id="IPR039343">
    <property type="entry name" value="NDX1-like"/>
</dbReference>
<dbReference type="PANTHER" id="PTHR35467">
    <property type="match status" value="1"/>
</dbReference>
<dbReference type="EMBL" id="MU070095">
    <property type="protein sequence ID" value="KAF5829969.1"/>
    <property type="molecule type" value="Genomic_DNA"/>
</dbReference>
<accession>A0ABQ7G5S7</accession>
<evidence type="ECO:0008006" key="4">
    <source>
        <dbReference type="Google" id="ProtNLM"/>
    </source>
</evidence>
<protein>
    <recommendedName>
        <fullName evidence="4">Encoded protein</fullName>
    </recommendedName>
</protein>
<feature type="region of interest" description="Disordered" evidence="1">
    <location>
        <begin position="150"/>
        <end position="204"/>
    </location>
</feature>
<feature type="region of interest" description="Disordered" evidence="1">
    <location>
        <begin position="1"/>
        <end position="30"/>
    </location>
</feature>
<keyword evidence="3" id="KW-1185">Reference proteome</keyword>
<proteinExistence type="predicted"/>
<sequence length="267" mass="28553">MAQFREVTPVDADQQAQLTEGKKKHSLGDAGNWWRQVSTAAKVAQGGVAVVPEGGNKSSSTPGSKEETTLLRFPDVQLWNTDSARGRGLARVPVCTLTSLPPALRVDGGGLGPRIRMFLPSFSGGTPEHPGLLKYSCDLRTNVRLLPPARILLPPRPSDLSSSNSSSSNYSGSSGRSTDSSNGSGPSSSWAQQQQQQQQQQGDLERYTPEERGELMHAVLGGKPLLAMAFDRMEMHVDAPLKLELPSLPQKTVAAVTSPDASDAARR</sequence>
<dbReference type="Proteomes" id="UP000815325">
    <property type="component" value="Unassembled WGS sequence"/>
</dbReference>